<name>A0ABU5I4G0_9HYPH</name>
<evidence type="ECO:0000256" key="9">
    <source>
        <dbReference type="ARBA" id="ARBA00049473"/>
    </source>
</evidence>
<evidence type="ECO:0000256" key="10">
    <source>
        <dbReference type="NCBIfam" id="TIGR00232"/>
    </source>
</evidence>
<proteinExistence type="inferred from homology"/>
<comment type="catalytic activity">
    <reaction evidence="9 11">
        <text>D-sedoheptulose 7-phosphate + D-glyceraldehyde 3-phosphate = aldehydo-D-ribose 5-phosphate + D-xylulose 5-phosphate</text>
        <dbReference type="Rhea" id="RHEA:10508"/>
        <dbReference type="ChEBI" id="CHEBI:57483"/>
        <dbReference type="ChEBI" id="CHEBI:57737"/>
        <dbReference type="ChEBI" id="CHEBI:58273"/>
        <dbReference type="ChEBI" id="CHEBI:59776"/>
        <dbReference type="EC" id="2.2.1.1"/>
    </reaction>
</comment>
<reference evidence="13 14" key="1">
    <citation type="submission" date="2023-12" db="EMBL/GenBank/DDBJ databases">
        <title>Description of Novel Strain Fulvimarina sp. 2208YS6-2-32 isolated from Uroteuthis (Photololigo) edulis.</title>
        <authorList>
            <person name="Park J.-S."/>
        </authorList>
    </citation>
    <scope>NUCLEOTIDE SEQUENCE [LARGE SCALE GENOMIC DNA]</scope>
    <source>
        <strain evidence="13 14">2208YS6-2-32</strain>
    </source>
</reference>
<gene>
    <name evidence="13" type="primary">tkt</name>
    <name evidence="13" type="ORF">U0C82_14060</name>
</gene>
<evidence type="ECO:0000313" key="14">
    <source>
        <dbReference type="Proteomes" id="UP001294412"/>
    </source>
</evidence>
<evidence type="ECO:0000256" key="3">
    <source>
        <dbReference type="ARBA" id="ARBA00013152"/>
    </source>
</evidence>
<dbReference type="PANTHER" id="PTHR43522:SF2">
    <property type="entry name" value="TRANSKETOLASE 1-RELATED"/>
    <property type="match status" value="1"/>
</dbReference>
<dbReference type="CDD" id="cd07033">
    <property type="entry name" value="TPP_PYR_DXS_TK_like"/>
    <property type="match status" value="1"/>
</dbReference>
<keyword evidence="7 11" id="KW-0460">Magnesium</keyword>
<dbReference type="PANTHER" id="PTHR43522">
    <property type="entry name" value="TRANSKETOLASE"/>
    <property type="match status" value="1"/>
</dbReference>
<dbReference type="InterPro" id="IPR055152">
    <property type="entry name" value="Transketolase-like_C_2"/>
</dbReference>
<dbReference type="InterPro" id="IPR029061">
    <property type="entry name" value="THDP-binding"/>
</dbReference>
<sequence length="674" mass="72325">MTTGETARDMANAIRFLSADAVENAASGHPGLPLGAADIATVLMTRFMTFDPTQPDWPNRDRFVFSAGHGSMLLYSLLYLLGYKDIGLDEIRTFRRLGSKAAGHPEYGHAAGIETTTGPLGQGIANAVGMAIAERHLSARFGEDIVDHRTYVLAGDGCLMEGISQEAISLAGHLKLSKLVVLWDDNGITIDGKVSLADSTDQIARFEACGWSTFTCDGHDQEEIAAALEAANASDRPSLVACRTTIGFGASTKAGTAKAHGSPLGTDEIKAMRETLGWPHEPFEIPATIVDQWRIAGLRSSAARRTWDQKLSSLDAVQRGEFDRVHRGDLPSGLKQGIERAKREANETRPDIATRKSSELSLAIINELVPETIGGSADLTGSNNTLTGSLERLDADNYGGRYLHYGIREHAMAGIMNGMALHGGVIPYGGTFLVFSDYARGAIRLSALMGIRTIYVLTHDSIGLGEDGPTHQPVEHLAALRAIPNLAVMRPADYVETLECWDIALQSRTMPSVLALSRQNVPALRTDQHDENRSARGAYELASANGEAAVTLFATGSEVQIAIEAKAVLDRDAIATRVVSVPCFELFERQSEEYRAAFLDDRSLKVAIEAGVRQGWDALIGRRGLFVGMDGFGASGRAGELYAHFGITTDTVVSRVRAALAATPRAEAPQPDGS</sequence>
<dbReference type="SUPFAM" id="SSF52922">
    <property type="entry name" value="TK C-terminal domain-like"/>
    <property type="match status" value="1"/>
</dbReference>
<dbReference type="InterPro" id="IPR005475">
    <property type="entry name" value="Transketolase-like_Pyr-bd"/>
</dbReference>
<evidence type="ECO:0000313" key="13">
    <source>
        <dbReference type="EMBL" id="MDY8110263.1"/>
    </source>
</evidence>
<dbReference type="Pfam" id="PF02779">
    <property type="entry name" value="Transket_pyr"/>
    <property type="match status" value="1"/>
</dbReference>
<protein>
    <recommendedName>
        <fullName evidence="3 10">Transketolase</fullName>
        <ecNumber evidence="3 10">2.2.1.1</ecNumber>
    </recommendedName>
</protein>
<evidence type="ECO:0000256" key="7">
    <source>
        <dbReference type="ARBA" id="ARBA00022842"/>
    </source>
</evidence>
<comment type="cofactor">
    <cofactor evidence="11">
        <name>Mg(2+)</name>
        <dbReference type="ChEBI" id="CHEBI:18420"/>
    </cofactor>
    <cofactor evidence="11">
        <name>Ca(2+)</name>
        <dbReference type="ChEBI" id="CHEBI:29108"/>
    </cofactor>
    <cofactor evidence="11">
        <name>Mn(2+)</name>
        <dbReference type="ChEBI" id="CHEBI:29035"/>
    </cofactor>
    <cofactor evidence="11">
        <name>Co(2+)</name>
        <dbReference type="ChEBI" id="CHEBI:48828"/>
    </cofactor>
    <text evidence="11">Binds 1 Mg(2+) ion per subunit. Can also utilize other divalent metal cations, such as Ca(2+), Mn(2+) and Co(2+).</text>
</comment>
<dbReference type="SMART" id="SM00861">
    <property type="entry name" value="Transket_pyr"/>
    <property type="match status" value="1"/>
</dbReference>
<evidence type="ECO:0000256" key="8">
    <source>
        <dbReference type="ARBA" id="ARBA00023052"/>
    </source>
</evidence>
<keyword evidence="4 11" id="KW-0808">Transferase</keyword>
<comment type="cofactor">
    <cofactor evidence="11">
        <name>thiamine diphosphate</name>
        <dbReference type="ChEBI" id="CHEBI:58937"/>
    </cofactor>
    <text evidence="11">Binds 1 thiamine pyrophosphate per subunit.</text>
</comment>
<comment type="subunit">
    <text evidence="2 11">Homodimer.</text>
</comment>
<dbReference type="Pfam" id="PF22613">
    <property type="entry name" value="Transketolase_C_1"/>
    <property type="match status" value="1"/>
</dbReference>
<evidence type="ECO:0000256" key="11">
    <source>
        <dbReference type="RuleBase" id="RU004996"/>
    </source>
</evidence>
<dbReference type="InterPro" id="IPR005474">
    <property type="entry name" value="Transketolase_N"/>
</dbReference>
<dbReference type="NCBIfam" id="TIGR00232">
    <property type="entry name" value="tktlase_bact"/>
    <property type="match status" value="1"/>
</dbReference>
<dbReference type="SUPFAM" id="SSF52518">
    <property type="entry name" value="Thiamin diphosphate-binding fold (THDP-binding)"/>
    <property type="match status" value="2"/>
</dbReference>
<feature type="domain" description="Transketolase-like pyrimidine-binding" evidence="12">
    <location>
        <begin position="352"/>
        <end position="523"/>
    </location>
</feature>
<comment type="caution">
    <text evidence="13">The sequence shown here is derived from an EMBL/GenBank/DDBJ whole genome shotgun (WGS) entry which is preliminary data.</text>
</comment>
<dbReference type="PROSITE" id="PS00802">
    <property type="entry name" value="TRANSKETOLASE_2"/>
    <property type="match status" value="1"/>
</dbReference>
<dbReference type="RefSeq" id="WP_322187773.1">
    <property type="nucleotide sequence ID" value="NZ_JAXLPB010000004.1"/>
</dbReference>
<evidence type="ECO:0000256" key="5">
    <source>
        <dbReference type="ARBA" id="ARBA00022723"/>
    </source>
</evidence>
<dbReference type="CDD" id="cd02012">
    <property type="entry name" value="TPP_TK"/>
    <property type="match status" value="1"/>
</dbReference>
<dbReference type="InterPro" id="IPR033247">
    <property type="entry name" value="Transketolase_fam"/>
</dbReference>
<evidence type="ECO:0000256" key="6">
    <source>
        <dbReference type="ARBA" id="ARBA00022837"/>
    </source>
</evidence>
<dbReference type="InterPro" id="IPR049557">
    <property type="entry name" value="Transketolase_CS"/>
</dbReference>
<dbReference type="Proteomes" id="UP001294412">
    <property type="component" value="Unassembled WGS sequence"/>
</dbReference>
<dbReference type="InterPro" id="IPR020826">
    <property type="entry name" value="Transketolase_BS"/>
</dbReference>
<evidence type="ECO:0000256" key="4">
    <source>
        <dbReference type="ARBA" id="ARBA00022679"/>
    </source>
</evidence>
<keyword evidence="6 11" id="KW-0106">Calcium</keyword>
<keyword evidence="14" id="KW-1185">Reference proteome</keyword>
<dbReference type="Gene3D" id="3.40.50.970">
    <property type="match status" value="2"/>
</dbReference>
<dbReference type="EC" id="2.2.1.1" evidence="3 10"/>
<dbReference type="EMBL" id="JAXLPB010000004">
    <property type="protein sequence ID" value="MDY8110263.1"/>
    <property type="molecule type" value="Genomic_DNA"/>
</dbReference>
<comment type="function">
    <text evidence="11">Catalyzes the transfer of a two-carbon ketol group from a ketose donor to an aldose acceptor, via a covalent intermediate with the cofactor thiamine pyrophosphate.</text>
</comment>
<comment type="similarity">
    <text evidence="1 11">Belongs to the transketolase family.</text>
</comment>
<keyword evidence="8 11" id="KW-0786">Thiamine pyrophosphate</keyword>
<evidence type="ECO:0000256" key="2">
    <source>
        <dbReference type="ARBA" id="ARBA00011738"/>
    </source>
</evidence>
<dbReference type="InterPro" id="IPR009014">
    <property type="entry name" value="Transketo_C/PFOR_II"/>
</dbReference>
<evidence type="ECO:0000256" key="1">
    <source>
        <dbReference type="ARBA" id="ARBA00007131"/>
    </source>
</evidence>
<dbReference type="GO" id="GO:0004802">
    <property type="term" value="F:transketolase activity"/>
    <property type="evidence" value="ECO:0007669"/>
    <property type="project" value="UniProtKB-EC"/>
</dbReference>
<evidence type="ECO:0000259" key="12">
    <source>
        <dbReference type="SMART" id="SM00861"/>
    </source>
</evidence>
<keyword evidence="5 11" id="KW-0479">Metal-binding</keyword>
<dbReference type="Gene3D" id="3.40.50.920">
    <property type="match status" value="1"/>
</dbReference>
<accession>A0ABU5I4G0</accession>
<dbReference type="InterPro" id="IPR005478">
    <property type="entry name" value="Transketolase_bac-like"/>
</dbReference>
<dbReference type="PROSITE" id="PS00801">
    <property type="entry name" value="TRANSKETOLASE_1"/>
    <property type="match status" value="1"/>
</dbReference>
<dbReference type="Pfam" id="PF00456">
    <property type="entry name" value="Transketolase_N"/>
    <property type="match status" value="1"/>
</dbReference>
<organism evidence="13 14">
    <name type="scientific">Fulvimarina uroteuthidis</name>
    <dbReference type="NCBI Taxonomy" id="3098149"/>
    <lineage>
        <taxon>Bacteria</taxon>
        <taxon>Pseudomonadati</taxon>
        <taxon>Pseudomonadota</taxon>
        <taxon>Alphaproteobacteria</taxon>
        <taxon>Hyphomicrobiales</taxon>
        <taxon>Aurantimonadaceae</taxon>
        <taxon>Fulvimarina</taxon>
    </lineage>
</organism>